<dbReference type="PANTHER" id="PTHR23409:SF21">
    <property type="entry name" value="CAPSID PROTEIN"/>
    <property type="match status" value="1"/>
</dbReference>
<dbReference type="InterPro" id="IPR036397">
    <property type="entry name" value="RNaseH_sf"/>
</dbReference>
<dbReference type="Proteomes" id="UP001620626">
    <property type="component" value="Unassembled WGS sequence"/>
</dbReference>
<comment type="caution">
    <text evidence="2">The sequence shown here is derived from an EMBL/GenBank/DDBJ whole genome shotgun (WGS) entry which is preliminary data.</text>
</comment>
<dbReference type="PANTHER" id="PTHR23409">
    <property type="entry name" value="RIBONUCLEOSIDE-DIPHOSPHATE REDUCTASE SMALL CHAIN"/>
    <property type="match status" value="1"/>
</dbReference>
<dbReference type="EMBL" id="JBICBT010001400">
    <property type="protein sequence ID" value="KAL3068921.1"/>
    <property type="molecule type" value="Genomic_DNA"/>
</dbReference>
<feature type="compositionally biased region" description="Low complexity" evidence="1">
    <location>
        <begin position="775"/>
        <end position="787"/>
    </location>
</feature>
<proteinExistence type="predicted"/>
<feature type="region of interest" description="Disordered" evidence="1">
    <location>
        <begin position="766"/>
        <end position="791"/>
    </location>
</feature>
<sequence>MLTSPQFHAGMAERANRSIKERLYRYFTERGTYKWIEVVQDIVKDINYSLNSSIGMRPADVNFGNAEELRQKLYNEAKKIPKMNPKFKVGDRVTRQIHSEFVYHENYNSTPNGKLDSLLLYILILGLRLVLLNNNLSKLNGKQEIRLLGEGSEPLAKRVRTAQNSFAHATNSARRGAREEYIKRKTREKRSIRDEEKLLEALLTDIETMVDLFGVTQGLLAREKRAETSKIPLRMSADDNESYQHKLDEYFSNLSGPDLDVLEEMIRAKLNEEIKNMVEEDRTILDATKEMGMEAWVQAYRATDKWVAIEDTDVKVSTIQGIGQTFVQQLKVTVGNTEVYDSGNLYPFKAYITNELSFPVNAKKNFLGSTGYYHTERHNDETDDGFKERCKVFKGATDKWVAIEDTDVKVSTIQGIGQTFVQQLKVTVGNTEVYDSGNLYPFKAYITNELSFPVNAKKNFLGSTGYYHTERHNDETDDGFKERCKVFKGGNSAQFLSRLDFDLGNQELYLLNNLDLLFTIYKAKDAFLLQTLKANDDTKYRLTVHDVKIYAKMIEVQPSLNMNLYKTLEKQPATYAVRKTEIKSSYISSGRYEFEYNVFSSTIPRRVTIALVSNSAFNGDYKLTPFKFDPFDLREISVHAGGMVYPVVPHKLNFSKNYYVRAFVEMYEALGMANSERSFDVSMDQFKNGWAFFVIPLNSTLDDSCGFELLRSGTTSIRATFDSPIPKGGVEMIVLGEFDQMIMIDYNRHIVSDSKLGKKEKCHQVKNSDRPFQPPGNVQPVQQPHQQPDADAELQAQIEDAEEDLLLNWWREDPTIIRFLFGNRRAPAIEAALLQRAEHEAEIFRQYTENQQ</sequence>
<evidence type="ECO:0000313" key="2">
    <source>
        <dbReference type="EMBL" id="KAL3068921.1"/>
    </source>
</evidence>
<dbReference type="Gene3D" id="3.30.420.10">
    <property type="entry name" value="Ribonuclease H-like superfamily/Ribonuclease H"/>
    <property type="match status" value="1"/>
</dbReference>
<protein>
    <recommendedName>
        <fullName evidence="4">Integrase catalytic domain-containing protein</fullName>
    </recommendedName>
</protein>
<gene>
    <name evidence="2" type="ORF">niasHT_038397</name>
</gene>
<accession>A0ABD2HVB9</accession>
<name>A0ABD2HVB9_9BILA</name>
<evidence type="ECO:0008006" key="4">
    <source>
        <dbReference type="Google" id="ProtNLM"/>
    </source>
</evidence>
<dbReference type="SUPFAM" id="SSF53098">
    <property type="entry name" value="Ribonuclease H-like"/>
    <property type="match status" value="1"/>
</dbReference>
<dbReference type="InterPro" id="IPR012337">
    <property type="entry name" value="RNaseH-like_sf"/>
</dbReference>
<evidence type="ECO:0000313" key="3">
    <source>
        <dbReference type="Proteomes" id="UP001620626"/>
    </source>
</evidence>
<evidence type="ECO:0000256" key="1">
    <source>
        <dbReference type="SAM" id="MobiDB-lite"/>
    </source>
</evidence>
<organism evidence="2 3">
    <name type="scientific">Heterodera trifolii</name>
    <dbReference type="NCBI Taxonomy" id="157864"/>
    <lineage>
        <taxon>Eukaryota</taxon>
        <taxon>Metazoa</taxon>
        <taxon>Ecdysozoa</taxon>
        <taxon>Nematoda</taxon>
        <taxon>Chromadorea</taxon>
        <taxon>Rhabditida</taxon>
        <taxon>Tylenchina</taxon>
        <taxon>Tylenchomorpha</taxon>
        <taxon>Tylenchoidea</taxon>
        <taxon>Heteroderidae</taxon>
        <taxon>Heteroderinae</taxon>
        <taxon>Heterodera</taxon>
    </lineage>
</organism>
<dbReference type="AlphaFoldDB" id="A0ABD2HVB9"/>
<reference evidence="2 3" key="1">
    <citation type="submission" date="2024-10" db="EMBL/GenBank/DDBJ databases">
        <authorList>
            <person name="Kim D."/>
        </authorList>
    </citation>
    <scope>NUCLEOTIDE SEQUENCE [LARGE SCALE GENOMIC DNA]</scope>
    <source>
        <strain evidence="2">BH-2024</strain>
    </source>
</reference>
<dbReference type="InterPro" id="IPR000358">
    <property type="entry name" value="RNR_small_fam"/>
</dbReference>
<keyword evidence="3" id="KW-1185">Reference proteome</keyword>